<name>A0A951QEC1_9CYAN</name>
<evidence type="ECO:0000313" key="1">
    <source>
        <dbReference type="EMBL" id="MBW4661168.1"/>
    </source>
</evidence>
<reference evidence="1" key="1">
    <citation type="submission" date="2021-05" db="EMBL/GenBank/DDBJ databases">
        <authorList>
            <person name="Pietrasiak N."/>
            <person name="Ward R."/>
            <person name="Stajich J.E."/>
            <person name="Kurbessoian T."/>
        </authorList>
    </citation>
    <scope>NUCLEOTIDE SEQUENCE</scope>
    <source>
        <strain evidence="1">UHER 2000/2452</strain>
    </source>
</reference>
<reference evidence="1" key="2">
    <citation type="journal article" date="2022" name="Microbiol. Resour. Announc.">
        <title>Metagenome Sequencing to Explore Phylogenomics of Terrestrial Cyanobacteria.</title>
        <authorList>
            <person name="Ward R.D."/>
            <person name="Stajich J.E."/>
            <person name="Johansen J.R."/>
            <person name="Huntemann M."/>
            <person name="Clum A."/>
            <person name="Foster B."/>
            <person name="Foster B."/>
            <person name="Roux S."/>
            <person name="Palaniappan K."/>
            <person name="Varghese N."/>
            <person name="Mukherjee S."/>
            <person name="Reddy T.B.K."/>
            <person name="Daum C."/>
            <person name="Copeland A."/>
            <person name="Chen I.A."/>
            <person name="Ivanova N.N."/>
            <person name="Kyrpides N.C."/>
            <person name="Shapiro N."/>
            <person name="Eloe-Fadrosh E.A."/>
            <person name="Pietrasiak N."/>
        </authorList>
    </citation>
    <scope>NUCLEOTIDE SEQUENCE</scope>
    <source>
        <strain evidence="1">UHER 2000/2452</strain>
    </source>
</reference>
<sequence length="69" mass="7469">MSVISPGSKTFAQLNNLTRLNFATTQADCPVMDLHIANVQIADMQIADMHIGDIQCVSNAPLFIPIAKL</sequence>
<evidence type="ECO:0000313" key="2">
    <source>
        <dbReference type="Proteomes" id="UP000757435"/>
    </source>
</evidence>
<accession>A0A951QEC1</accession>
<dbReference type="AlphaFoldDB" id="A0A951QEC1"/>
<gene>
    <name evidence="1" type="ORF">KME15_21030</name>
</gene>
<proteinExistence type="predicted"/>
<organism evidence="1 2">
    <name type="scientific">Drouetiella hepatica Uher 2000/2452</name>
    <dbReference type="NCBI Taxonomy" id="904376"/>
    <lineage>
        <taxon>Bacteria</taxon>
        <taxon>Bacillati</taxon>
        <taxon>Cyanobacteriota</taxon>
        <taxon>Cyanophyceae</taxon>
        <taxon>Oculatellales</taxon>
        <taxon>Oculatellaceae</taxon>
        <taxon>Drouetiella</taxon>
    </lineage>
</organism>
<protein>
    <submittedName>
        <fullName evidence="1">Uncharacterized protein</fullName>
    </submittedName>
</protein>
<dbReference type="EMBL" id="JAHHHD010000031">
    <property type="protein sequence ID" value="MBW4661168.1"/>
    <property type="molecule type" value="Genomic_DNA"/>
</dbReference>
<comment type="caution">
    <text evidence="1">The sequence shown here is derived from an EMBL/GenBank/DDBJ whole genome shotgun (WGS) entry which is preliminary data.</text>
</comment>
<dbReference type="Proteomes" id="UP000757435">
    <property type="component" value="Unassembled WGS sequence"/>
</dbReference>